<dbReference type="PANTHER" id="PTHR10984:SF81">
    <property type="entry name" value="ER-DERIVED VESICLES PROTEIN ERV41"/>
    <property type="match status" value="1"/>
</dbReference>
<proteinExistence type="predicted"/>
<dbReference type="GO" id="GO:0006888">
    <property type="term" value="P:endoplasmic reticulum to Golgi vesicle-mediated transport"/>
    <property type="evidence" value="ECO:0007669"/>
    <property type="project" value="TreeGrafter"/>
</dbReference>
<feature type="transmembrane region" description="Helical" evidence="6">
    <location>
        <begin position="137"/>
        <end position="161"/>
    </location>
</feature>
<feature type="domain" description="Endoplasmic reticulum vesicle transporter C-terminal" evidence="7">
    <location>
        <begin position="245"/>
        <end position="414"/>
    </location>
</feature>
<feature type="compositionally biased region" description="Pro residues" evidence="5">
    <location>
        <begin position="609"/>
        <end position="619"/>
    </location>
</feature>
<gene>
    <name evidence="9" type="ORF">GSI_09481</name>
</gene>
<dbReference type="GO" id="GO:0000139">
    <property type="term" value="C:Golgi membrane"/>
    <property type="evidence" value="ECO:0007669"/>
    <property type="project" value="TreeGrafter"/>
</dbReference>
<feature type="compositionally biased region" description="Polar residues" evidence="5">
    <location>
        <begin position="486"/>
        <end position="502"/>
    </location>
</feature>
<evidence type="ECO:0000256" key="1">
    <source>
        <dbReference type="ARBA" id="ARBA00004370"/>
    </source>
</evidence>
<dbReference type="InterPro" id="IPR012936">
    <property type="entry name" value="Erv_C"/>
</dbReference>
<evidence type="ECO:0000313" key="10">
    <source>
        <dbReference type="Proteomes" id="UP000230002"/>
    </source>
</evidence>
<dbReference type="GO" id="GO:0030134">
    <property type="term" value="C:COPII-coated ER to Golgi transport vesicle"/>
    <property type="evidence" value="ECO:0007669"/>
    <property type="project" value="TreeGrafter"/>
</dbReference>
<dbReference type="Pfam" id="PF07970">
    <property type="entry name" value="COPIIcoated_ERV"/>
    <property type="match status" value="1"/>
</dbReference>
<dbReference type="OrthoDB" id="5541786at2759"/>
<evidence type="ECO:0000313" key="9">
    <source>
        <dbReference type="EMBL" id="PIL28330.1"/>
    </source>
</evidence>
<dbReference type="Proteomes" id="UP000230002">
    <property type="component" value="Unassembled WGS sequence"/>
</dbReference>
<dbReference type="PANTHER" id="PTHR10984">
    <property type="entry name" value="ENDOPLASMIC RETICULUM-GOLGI INTERMEDIATE COMPARTMENT PROTEIN"/>
    <property type="match status" value="1"/>
</dbReference>
<evidence type="ECO:0000259" key="7">
    <source>
        <dbReference type="Pfam" id="PF07970"/>
    </source>
</evidence>
<feature type="domain" description="Endoplasmic reticulum vesicle transporter N-terminal" evidence="8">
    <location>
        <begin position="115"/>
        <end position="184"/>
    </location>
</feature>
<evidence type="ECO:0000256" key="2">
    <source>
        <dbReference type="ARBA" id="ARBA00022692"/>
    </source>
</evidence>
<keyword evidence="4 6" id="KW-0472">Membrane</keyword>
<comment type="caution">
    <text evidence="9">The sequence shown here is derived from an EMBL/GenBank/DDBJ whole genome shotgun (WGS) entry which is preliminary data.</text>
</comment>
<name>A0A2G8S3H9_9APHY</name>
<dbReference type="Pfam" id="PF13850">
    <property type="entry name" value="ERGIC_N"/>
    <property type="match status" value="1"/>
</dbReference>
<evidence type="ECO:0008006" key="11">
    <source>
        <dbReference type="Google" id="ProtNLM"/>
    </source>
</evidence>
<feature type="compositionally biased region" description="Low complexity" evidence="5">
    <location>
        <begin position="516"/>
        <end position="529"/>
    </location>
</feature>
<dbReference type="InterPro" id="IPR039542">
    <property type="entry name" value="Erv_N"/>
</dbReference>
<evidence type="ECO:0000256" key="4">
    <source>
        <dbReference type="ARBA" id="ARBA00023136"/>
    </source>
</evidence>
<dbReference type="GO" id="GO:0005789">
    <property type="term" value="C:endoplasmic reticulum membrane"/>
    <property type="evidence" value="ECO:0007669"/>
    <property type="project" value="TreeGrafter"/>
</dbReference>
<sequence length="645" mass="68342">MEVENTVVGAKSRMNLARRWSAGELKEEEGKRLGLDVVGMITGQVNTSTGRLAATHFAFIPPPPSGRSGSCLFSASSPTTSSASAQAMATMTKTTDQAADPSLLDKLDQLVPQPLAQFDAFPKLPASYKARSESRGFLTIFVAFLAFLLVLNDLGEFIWGWPDFEFGVENLASGVQNLGANLSIDLRDAVGDRLYLSDGFKRDGTKFDIGQATALKEHAAALSVRQAVSQSRTSRGFFDTILRRSQDKFKPTYNHQPDGSACRIYGTVTAKRVTANLHVTTLGHGYASHEHVDHRLMNLSHVITEFSFGPYFPDITQPLDNSFEMAYDPFVAYQYFLHVVPTTYVPPRSKPLNTNQYSVTHYTRVLDHHRGTPGIFFKFDLEPLHLTIHQRTTTLVQFLIRVVGVVGGVFVCMGYAVKIGTHAVNAVTGADHTNGIVAAESTSISANLRKRFNASDLRLRSGKDRVVRQGSGWVVEGGSPYGSYANTPVSGTFNNSPQASPSPYSPGFAGSPNAPPSGTGTTPRSPSYGLGLGPAPGGVRASLLSPHTPVTPFPTAATAGTPYTPSHAVGSPSAPGTPNLYAHFPPTPTPGSATGAGGGSVFAQQQGGGPPPPPPPPRGPGSSGLRHASGNGSPNGALGSAKKDD</sequence>
<evidence type="ECO:0000256" key="5">
    <source>
        <dbReference type="SAM" id="MobiDB-lite"/>
    </source>
</evidence>
<comment type="subcellular location">
    <subcellularLocation>
        <location evidence="1">Membrane</location>
    </subcellularLocation>
</comment>
<dbReference type="GO" id="GO:0006890">
    <property type="term" value="P:retrograde vesicle-mediated transport, Golgi to endoplasmic reticulum"/>
    <property type="evidence" value="ECO:0007669"/>
    <property type="project" value="TreeGrafter"/>
</dbReference>
<evidence type="ECO:0000256" key="3">
    <source>
        <dbReference type="ARBA" id="ARBA00022989"/>
    </source>
</evidence>
<keyword evidence="2 6" id="KW-0812">Transmembrane</keyword>
<keyword evidence="10" id="KW-1185">Reference proteome</keyword>
<feature type="compositionally biased region" description="Low complexity" evidence="5">
    <location>
        <begin position="546"/>
        <end position="565"/>
    </location>
</feature>
<feature type="region of interest" description="Disordered" evidence="5">
    <location>
        <begin position="486"/>
        <end position="645"/>
    </location>
</feature>
<dbReference type="InterPro" id="IPR045888">
    <property type="entry name" value="Erv"/>
</dbReference>
<organism evidence="9 10">
    <name type="scientific">Ganoderma sinense ZZ0214-1</name>
    <dbReference type="NCBI Taxonomy" id="1077348"/>
    <lineage>
        <taxon>Eukaryota</taxon>
        <taxon>Fungi</taxon>
        <taxon>Dikarya</taxon>
        <taxon>Basidiomycota</taxon>
        <taxon>Agaricomycotina</taxon>
        <taxon>Agaricomycetes</taxon>
        <taxon>Polyporales</taxon>
        <taxon>Polyporaceae</taxon>
        <taxon>Ganoderma</taxon>
    </lineage>
</organism>
<evidence type="ECO:0000256" key="6">
    <source>
        <dbReference type="SAM" id="Phobius"/>
    </source>
</evidence>
<reference evidence="9 10" key="1">
    <citation type="journal article" date="2015" name="Sci. Rep.">
        <title>Chromosome-level genome map provides insights into diverse defense mechanisms in the medicinal fungus Ganoderma sinense.</title>
        <authorList>
            <person name="Zhu Y."/>
            <person name="Xu J."/>
            <person name="Sun C."/>
            <person name="Zhou S."/>
            <person name="Xu H."/>
            <person name="Nelson D.R."/>
            <person name="Qian J."/>
            <person name="Song J."/>
            <person name="Luo H."/>
            <person name="Xiang L."/>
            <person name="Li Y."/>
            <person name="Xu Z."/>
            <person name="Ji A."/>
            <person name="Wang L."/>
            <person name="Lu S."/>
            <person name="Hayward A."/>
            <person name="Sun W."/>
            <person name="Li X."/>
            <person name="Schwartz D.C."/>
            <person name="Wang Y."/>
            <person name="Chen S."/>
        </authorList>
    </citation>
    <scope>NUCLEOTIDE SEQUENCE [LARGE SCALE GENOMIC DNA]</scope>
    <source>
        <strain evidence="9 10">ZZ0214-1</strain>
    </source>
</reference>
<protein>
    <recommendedName>
        <fullName evidence="11">Transporter</fullName>
    </recommendedName>
</protein>
<dbReference type="EMBL" id="AYKW01000024">
    <property type="protein sequence ID" value="PIL28330.1"/>
    <property type="molecule type" value="Genomic_DNA"/>
</dbReference>
<keyword evidence="3 6" id="KW-1133">Transmembrane helix</keyword>
<dbReference type="AlphaFoldDB" id="A0A2G8S3H9"/>
<accession>A0A2G8S3H9</accession>
<evidence type="ECO:0000259" key="8">
    <source>
        <dbReference type="Pfam" id="PF13850"/>
    </source>
</evidence>
<dbReference type="STRING" id="1077348.A0A2G8S3H9"/>